<keyword evidence="2" id="KW-1185">Reference proteome</keyword>
<dbReference type="Proteomes" id="UP001066276">
    <property type="component" value="Chromosome 10"/>
</dbReference>
<gene>
    <name evidence="1" type="ORF">NDU88_006972</name>
</gene>
<dbReference type="AlphaFoldDB" id="A0AAV7MFJ8"/>
<proteinExistence type="predicted"/>
<sequence length="76" mass="8863">MMRGWRHYARTDRDRGELRRGFWRHYARTDRDRGELRRGFSARFTSIVYANGVTVALPDELALKDKCVAVCLSCGL</sequence>
<dbReference type="EMBL" id="JANPWB010000014">
    <property type="protein sequence ID" value="KAJ1101909.1"/>
    <property type="molecule type" value="Genomic_DNA"/>
</dbReference>
<reference evidence="1" key="1">
    <citation type="journal article" date="2022" name="bioRxiv">
        <title>Sequencing and chromosome-scale assembly of the giantPleurodeles waltlgenome.</title>
        <authorList>
            <person name="Brown T."/>
            <person name="Elewa A."/>
            <person name="Iarovenko S."/>
            <person name="Subramanian E."/>
            <person name="Araus A.J."/>
            <person name="Petzold A."/>
            <person name="Susuki M."/>
            <person name="Suzuki K.-i.T."/>
            <person name="Hayashi T."/>
            <person name="Toyoda A."/>
            <person name="Oliveira C."/>
            <person name="Osipova E."/>
            <person name="Leigh N.D."/>
            <person name="Simon A."/>
            <person name="Yun M.H."/>
        </authorList>
    </citation>
    <scope>NUCLEOTIDE SEQUENCE</scope>
    <source>
        <strain evidence="1">20211129_DDA</strain>
        <tissue evidence="1">Liver</tissue>
    </source>
</reference>
<comment type="caution">
    <text evidence="1">The sequence shown here is derived from an EMBL/GenBank/DDBJ whole genome shotgun (WGS) entry which is preliminary data.</text>
</comment>
<organism evidence="1 2">
    <name type="scientific">Pleurodeles waltl</name>
    <name type="common">Iberian ribbed newt</name>
    <dbReference type="NCBI Taxonomy" id="8319"/>
    <lineage>
        <taxon>Eukaryota</taxon>
        <taxon>Metazoa</taxon>
        <taxon>Chordata</taxon>
        <taxon>Craniata</taxon>
        <taxon>Vertebrata</taxon>
        <taxon>Euteleostomi</taxon>
        <taxon>Amphibia</taxon>
        <taxon>Batrachia</taxon>
        <taxon>Caudata</taxon>
        <taxon>Salamandroidea</taxon>
        <taxon>Salamandridae</taxon>
        <taxon>Pleurodelinae</taxon>
        <taxon>Pleurodeles</taxon>
    </lineage>
</organism>
<name>A0AAV7MFJ8_PLEWA</name>
<evidence type="ECO:0000313" key="2">
    <source>
        <dbReference type="Proteomes" id="UP001066276"/>
    </source>
</evidence>
<protein>
    <submittedName>
        <fullName evidence="1">Uncharacterized protein</fullName>
    </submittedName>
</protein>
<accession>A0AAV7MFJ8</accession>
<evidence type="ECO:0000313" key="1">
    <source>
        <dbReference type="EMBL" id="KAJ1101909.1"/>
    </source>
</evidence>